<keyword evidence="2 5" id="KW-0812">Transmembrane</keyword>
<evidence type="ECO:0000256" key="3">
    <source>
        <dbReference type="ARBA" id="ARBA00022989"/>
    </source>
</evidence>
<dbReference type="EMBL" id="VEPZ02001371">
    <property type="protein sequence ID" value="KAE8676922.1"/>
    <property type="molecule type" value="Genomic_DNA"/>
</dbReference>
<dbReference type="InterPro" id="IPR016439">
    <property type="entry name" value="Lag1/Lac1-like"/>
</dbReference>
<gene>
    <name evidence="8" type="ORF">F3Y22_tig00111566pilonHSYRG00012</name>
</gene>
<proteinExistence type="predicted"/>
<dbReference type="PANTHER" id="PTHR12560:SF51">
    <property type="entry name" value="ASC1-LIKE PROTEIN ISOFORM X2"/>
    <property type="match status" value="1"/>
</dbReference>
<organism evidence="8 9">
    <name type="scientific">Hibiscus syriacus</name>
    <name type="common">Rose of Sharon</name>
    <dbReference type="NCBI Taxonomy" id="106335"/>
    <lineage>
        <taxon>Eukaryota</taxon>
        <taxon>Viridiplantae</taxon>
        <taxon>Streptophyta</taxon>
        <taxon>Embryophyta</taxon>
        <taxon>Tracheophyta</taxon>
        <taxon>Spermatophyta</taxon>
        <taxon>Magnoliopsida</taxon>
        <taxon>eudicotyledons</taxon>
        <taxon>Gunneridae</taxon>
        <taxon>Pentapetalae</taxon>
        <taxon>rosids</taxon>
        <taxon>malvids</taxon>
        <taxon>Malvales</taxon>
        <taxon>Malvaceae</taxon>
        <taxon>Malvoideae</taxon>
        <taxon>Hibiscus</taxon>
    </lineage>
</organism>
<dbReference type="AlphaFoldDB" id="A0A6A2XN42"/>
<dbReference type="PIRSF" id="PIRSF005225">
    <property type="entry name" value="LAG1_LAC1"/>
    <property type="match status" value="1"/>
</dbReference>
<reference evidence="8" key="1">
    <citation type="submission" date="2019-09" db="EMBL/GenBank/DDBJ databases">
        <title>Draft genome information of white flower Hibiscus syriacus.</title>
        <authorList>
            <person name="Kim Y.-M."/>
        </authorList>
    </citation>
    <scope>NUCLEOTIDE SEQUENCE [LARGE SCALE GENOMIC DNA]</scope>
    <source>
        <strain evidence="8">YM2019G1</strain>
    </source>
</reference>
<name>A0A6A2XN42_HIBSY</name>
<dbReference type="SMART" id="SM00724">
    <property type="entry name" value="TLC"/>
    <property type="match status" value="1"/>
</dbReference>
<evidence type="ECO:0000259" key="7">
    <source>
        <dbReference type="PROSITE" id="PS50922"/>
    </source>
</evidence>
<feature type="transmembrane region" description="Helical" evidence="6">
    <location>
        <begin position="129"/>
        <end position="147"/>
    </location>
</feature>
<feature type="transmembrane region" description="Helical" evidence="6">
    <location>
        <begin position="207"/>
        <end position="233"/>
    </location>
</feature>
<evidence type="ECO:0000256" key="5">
    <source>
        <dbReference type="PROSITE-ProRule" id="PRU00205"/>
    </source>
</evidence>
<protein>
    <submittedName>
        <fullName evidence="8">LAG1 longevity assurance-like protein 1</fullName>
    </submittedName>
</protein>
<keyword evidence="9" id="KW-1185">Reference proteome</keyword>
<evidence type="ECO:0000313" key="8">
    <source>
        <dbReference type="EMBL" id="KAE8676922.1"/>
    </source>
</evidence>
<dbReference type="GO" id="GO:0005789">
    <property type="term" value="C:endoplasmic reticulum membrane"/>
    <property type="evidence" value="ECO:0007669"/>
    <property type="project" value="UniProtKB-SubCell"/>
</dbReference>
<dbReference type="PROSITE" id="PS50922">
    <property type="entry name" value="TLC"/>
    <property type="match status" value="1"/>
</dbReference>
<dbReference type="GO" id="GO:0050291">
    <property type="term" value="F:sphingosine N-acyltransferase activity"/>
    <property type="evidence" value="ECO:0007669"/>
    <property type="project" value="InterPro"/>
</dbReference>
<dbReference type="Pfam" id="PF03798">
    <property type="entry name" value="TRAM_LAG1_CLN8"/>
    <property type="match status" value="1"/>
</dbReference>
<evidence type="ECO:0000256" key="4">
    <source>
        <dbReference type="ARBA" id="ARBA00023136"/>
    </source>
</evidence>
<evidence type="ECO:0000313" key="9">
    <source>
        <dbReference type="Proteomes" id="UP000436088"/>
    </source>
</evidence>
<accession>A0A6A2XN42</accession>
<feature type="domain" description="TLC" evidence="7">
    <location>
        <begin position="73"/>
        <end position="287"/>
    </location>
</feature>
<dbReference type="Proteomes" id="UP000436088">
    <property type="component" value="Unassembled WGS sequence"/>
</dbReference>
<evidence type="ECO:0000256" key="1">
    <source>
        <dbReference type="ARBA" id="ARBA00004477"/>
    </source>
</evidence>
<feature type="transmembrane region" description="Helical" evidence="6">
    <location>
        <begin position="154"/>
        <end position="174"/>
    </location>
</feature>
<evidence type="ECO:0000256" key="2">
    <source>
        <dbReference type="ARBA" id="ARBA00022692"/>
    </source>
</evidence>
<keyword evidence="3 6" id="KW-1133">Transmembrane helix</keyword>
<dbReference type="InterPro" id="IPR006634">
    <property type="entry name" value="TLC-dom"/>
</dbReference>
<keyword evidence="4 5" id="KW-0472">Membrane</keyword>
<dbReference type="OrthoDB" id="537032at2759"/>
<comment type="caution">
    <text evidence="8">The sequence shown here is derived from an EMBL/GenBank/DDBJ whole genome shotgun (WGS) entry which is preliminary data.</text>
</comment>
<feature type="transmembrane region" description="Helical" evidence="6">
    <location>
        <begin position="254"/>
        <end position="276"/>
    </location>
</feature>
<feature type="transmembrane region" description="Helical" evidence="6">
    <location>
        <begin position="20"/>
        <end position="40"/>
    </location>
</feature>
<dbReference type="GO" id="GO:0046513">
    <property type="term" value="P:ceramide biosynthetic process"/>
    <property type="evidence" value="ECO:0007669"/>
    <property type="project" value="InterPro"/>
</dbReference>
<dbReference type="PANTHER" id="PTHR12560">
    <property type="entry name" value="LONGEVITY ASSURANCE FACTOR 1 LAG1"/>
    <property type="match status" value="1"/>
</dbReference>
<evidence type="ECO:0000256" key="6">
    <source>
        <dbReference type="SAM" id="Phobius"/>
    </source>
</evidence>
<sequence>MGLLGFTNSINWDSESYPQLTDLVFLPFFALLFPAIRLFLDKFAFENLARRLVLGKSHTLQEVQKHDNRKKLNKFKESAWKCIYFFTSELISIYVSYGEPWFTNTKFFWEGPGEQVWPDQKIKLKLKAYYTYAGGFYTYSLFALIFWETRRSDFLVSMVHHIATIILIVLSYVFRFARVGSITLALHEGSDVFLETAKMSKYSGVEWLASVGFVLFTLSWTILRVLLFPFWIIRSTSYEILLTLDKEKHMVDGSIYYYLFNTLLLCLLVVHIYWWILMIRVIRQQVQSGGQVDDVRSDSEGEDEHED</sequence>
<comment type="subcellular location">
    <subcellularLocation>
        <location evidence="1">Endoplasmic reticulum membrane</location>
        <topology evidence="1">Multi-pass membrane protein</topology>
    </subcellularLocation>
</comment>